<dbReference type="RefSeq" id="WP_205373682.1">
    <property type="nucleotide sequence ID" value="NZ_JAFEJA010000001.1"/>
</dbReference>
<dbReference type="Pfam" id="PF13845">
    <property type="entry name" value="Septum_form"/>
    <property type="match status" value="1"/>
</dbReference>
<comment type="caution">
    <text evidence="5">The sequence shown here is derived from an EMBL/GenBank/DDBJ whole genome shotgun (WGS) entry which is preliminary data.</text>
</comment>
<feature type="domain" description="DUF4190" evidence="3">
    <location>
        <begin position="75"/>
        <end position="131"/>
    </location>
</feature>
<feature type="region of interest" description="Disordered" evidence="1">
    <location>
        <begin position="1"/>
        <end position="48"/>
    </location>
</feature>
<dbReference type="Pfam" id="PF13828">
    <property type="entry name" value="DUF4190"/>
    <property type="match status" value="1"/>
</dbReference>
<evidence type="ECO:0000256" key="1">
    <source>
        <dbReference type="SAM" id="MobiDB-lite"/>
    </source>
</evidence>
<evidence type="ECO:0000256" key="2">
    <source>
        <dbReference type="SAM" id="Phobius"/>
    </source>
</evidence>
<keyword evidence="2" id="KW-0812">Transmembrane</keyword>
<evidence type="ECO:0000313" key="5">
    <source>
        <dbReference type="EMBL" id="MBM9619565.1"/>
    </source>
</evidence>
<name>A0ABS2UPY4_9ACTN</name>
<organism evidence="5 6">
    <name type="scientific">Streptomyces zhihengii</name>
    <dbReference type="NCBI Taxonomy" id="1818004"/>
    <lineage>
        <taxon>Bacteria</taxon>
        <taxon>Bacillati</taxon>
        <taxon>Actinomycetota</taxon>
        <taxon>Actinomycetes</taxon>
        <taxon>Kitasatosporales</taxon>
        <taxon>Streptomycetaceae</taxon>
        <taxon>Streptomyces</taxon>
    </lineage>
</organism>
<sequence length="288" mass="30246">MDPAAQGGQPNPQDPYADQPWGVPRPQPQPPAAPQPPPQPYGQYSPYGQYGPYGQPGPYGGGYPQPPQRQSYNGLSIASLVLGIVCCIPPLGLVLGLVALAQIRRTGRRGKGMAVSGIVLSSLSTLLLVVFFATGGAGEFWREFEKGMDEAASSSSPFELAKGDCFDIPGAEVPEETETESVPTKDCARPHDAEVTGSYRLDEADGYPASEAADTAMEKRCNDISDAYVPDPSALPSHVANYYFLPTRESWALGDRTVTCALAATEGQLTGSFEDGGAVEDTGGGTGV</sequence>
<feature type="domain" description="Septum formation-related" evidence="4">
    <location>
        <begin position="160"/>
        <end position="260"/>
    </location>
</feature>
<dbReference type="InterPro" id="IPR026004">
    <property type="entry name" value="Septum_form"/>
</dbReference>
<keyword evidence="6" id="KW-1185">Reference proteome</keyword>
<evidence type="ECO:0000313" key="6">
    <source>
        <dbReference type="Proteomes" id="UP000664109"/>
    </source>
</evidence>
<evidence type="ECO:0000259" key="3">
    <source>
        <dbReference type="Pfam" id="PF13828"/>
    </source>
</evidence>
<dbReference type="SUPFAM" id="SSF81995">
    <property type="entry name" value="beta-sandwich domain of Sec23/24"/>
    <property type="match status" value="1"/>
</dbReference>
<reference evidence="5 6" key="1">
    <citation type="journal article" date="2016" name="Arch. Microbiol.">
        <title>Streptomyces zhihengii sp. nov., isolated from rhizospheric soil of Psammosilene tunicoides.</title>
        <authorList>
            <person name="Huang M.J."/>
            <person name="Fei J.J."/>
            <person name="Salam N."/>
            <person name="Kim C.J."/>
            <person name="Hozzein W.N."/>
            <person name="Xiao M."/>
            <person name="Huang H.Q."/>
            <person name="Li W.J."/>
        </authorList>
    </citation>
    <scope>NUCLEOTIDE SEQUENCE [LARGE SCALE GENOMIC DNA]</scope>
    <source>
        <strain evidence="5 6">YIM T102</strain>
    </source>
</reference>
<proteinExistence type="predicted"/>
<evidence type="ECO:0000259" key="4">
    <source>
        <dbReference type="Pfam" id="PF13845"/>
    </source>
</evidence>
<keyword evidence="2" id="KW-0472">Membrane</keyword>
<protein>
    <submittedName>
        <fullName evidence="5">DUF4190 domain-containing protein</fullName>
    </submittedName>
</protein>
<dbReference type="EMBL" id="JAFEJA010000001">
    <property type="protein sequence ID" value="MBM9619565.1"/>
    <property type="molecule type" value="Genomic_DNA"/>
</dbReference>
<keyword evidence="2" id="KW-1133">Transmembrane helix</keyword>
<feature type="transmembrane region" description="Helical" evidence="2">
    <location>
        <begin position="77"/>
        <end position="101"/>
    </location>
</feature>
<feature type="compositionally biased region" description="Pro residues" evidence="1">
    <location>
        <begin position="23"/>
        <end position="40"/>
    </location>
</feature>
<dbReference type="Proteomes" id="UP000664109">
    <property type="component" value="Unassembled WGS sequence"/>
</dbReference>
<accession>A0ABS2UPY4</accession>
<feature type="transmembrane region" description="Helical" evidence="2">
    <location>
        <begin position="113"/>
        <end position="133"/>
    </location>
</feature>
<gene>
    <name evidence="5" type="ORF">JE024_12640</name>
</gene>
<dbReference type="InterPro" id="IPR025241">
    <property type="entry name" value="DUF4190"/>
</dbReference>